<feature type="transmembrane region" description="Helical" evidence="2">
    <location>
        <begin position="472"/>
        <end position="493"/>
    </location>
</feature>
<dbReference type="AlphaFoldDB" id="A0AAV9JEA4"/>
<feature type="transmembrane region" description="Helical" evidence="2">
    <location>
        <begin position="291"/>
        <end position="309"/>
    </location>
</feature>
<evidence type="ECO:0000256" key="1">
    <source>
        <dbReference type="SAM" id="MobiDB-lite"/>
    </source>
</evidence>
<evidence type="ECO:0008006" key="5">
    <source>
        <dbReference type="Google" id="ProtNLM"/>
    </source>
</evidence>
<reference evidence="3 4" key="1">
    <citation type="submission" date="2021-11" db="EMBL/GenBank/DDBJ databases">
        <title>Black yeast isolated from Biological Soil Crust.</title>
        <authorList>
            <person name="Kurbessoian T."/>
        </authorList>
    </citation>
    <scope>NUCLEOTIDE SEQUENCE [LARGE SCALE GENOMIC DNA]</scope>
    <source>
        <strain evidence="3 4">CCFEE 5522</strain>
    </source>
</reference>
<keyword evidence="2" id="KW-0472">Membrane</keyword>
<comment type="caution">
    <text evidence="3">The sequence shown here is derived from an EMBL/GenBank/DDBJ whole genome shotgun (WGS) entry which is preliminary data.</text>
</comment>
<gene>
    <name evidence="3" type="ORF">LTR36_006309</name>
</gene>
<dbReference type="EMBL" id="JAVFHQ010000039">
    <property type="protein sequence ID" value="KAK4542737.1"/>
    <property type="molecule type" value="Genomic_DNA"/>
</dbReference>
<keyword evidence="2" id="KW-1133">Transmembrane helix</keyword>
<feature type="transmembrane region" description="Helical" evidence="2">
    <location>
        <begin position="433"/>
        <end position="460"/>
    </location>
</feature>
<accession>A0AAV9JEA4</accession>
<evidence type="ECO:0000313" key="4">
    <source>
        <dbReference type="Proteomes" id="UP001324427"/>
    </source>
</evidence>
<feature type="transmembrane region" description="Helical" evidence="2">
    <location>
        <begin position="248"/>
        <end position="271"/>
    </location>
</feature>
<evidence type="ECO:0000256" key="2">
    <source>
        <dbReference type="SAM" id="Phobius"/>
    </source>
</evidence>
<keyword evidence="2" id="KW-0812">Transmembrane</keyword>
<evidence type="ECO:0000313" key="3">
    <source>
        <dbReference type="EMBL" id="KAK4542737.1"/>
    </source>
</evidence>
<name>A0AAV9JEA4_9PEZI</name>
<feature type="region of interest" description="Disordered" evidence="1">
    <location>
        <begin position="1"/>
        <end position="20"/>
    </location>
</feature>
<dbReference type="Proteomes" id="UP001324427">
    <property type="component" value="Unassembled WGS sequence"/>
</dbReference>
<keyword evidence="4" id="KW-1185">Reference proteome</keyword>
<proteinExistence type="predicted"/>
<feature type="region of interest" description="Disordered" evidence="1">
    <location>
        <begin position="93"/>
        <end position="135"/>
    </location>
</feature>
<sequence length="589" mass="65474">MAAPAHDQAQTELFLNDDPFKNDGIDETDRIRVNEAWIASTQPDSHRLNFFTVENSSQTLGLNARIGPSRGIDAHHVTHHNYAAQCEHKHPNIMDHSRTAGSDSNRKASLNTTTSGISAQSESSHSRGELSGKIKTAADGPVIEAVKSAAHRFHLDTMNATGPSRPFNPTNIRMRVRYDGQPDQNDTIQQQELALLWRSRDNRKGRQSIAVPLFPSTLEPARPRPTSHSREVGKNLWRLCTTFPYWDMAFWSGFSYTIGSALFVIDGAFSFGPLAFPRAQFAGETTYGGPLSFFIGALLYQVGAVMAYLEAVNDGSFHGSAMRRLLEGREEDQKSMLDEKLRDFFGHLVPHHHMSQNEKNAETAANTVDPEVGWRTKDDRNLRPGSVYPLDKAPAPRRGGIDYGAEEGESSTYLAWRWWPSWHTLCTHHVYEIGFLACAIQLLGVTLYGVTAIVILPGILSSLAPWQELGAFWIPQIVAAACFLIASAMFTLETQEKWWKPEPRVLGWWIGVWSVVGSVGFELSAALGTASLLYAGAWAEYQADLSSLWGSAAYLIGSSLQWYEALNKNPVEEMFAEPGEMKSWQVHPI</sequence>
<feature type="transmembrane region" description="Helical" evidence="2">
    <location>
        <begin position="505"/>
        <end position="527"/>
    </location>
</feature>
<feature type="compositionally biased region" description="Polar residues" evidence="1">
    <location>
        <begin position="99"/>
        <end position="123"/>
    </location>
</feature>
<organism evidence="3 4">
    <name type="scientific">Oleoguttula mirabilis</name>
    <dbReference type="NCBI Taxonomy" id="1507867"/>
    <lineage>
        <taxon>Eukaryota</taxon>
        <taxon>Fungi</taxon>
        <taxon>Dikarya</taxon>
        <taxon>Ascomycota</taxon>
        <taxon>Pezizomycotina</taxon>
        <taxon>Dothideomycetes</taxon>
        <taxon>Dothideomycetidae</taxon>
        <taxon>Mycosphaerellales</taxon>
        <taxon>Teratosphaeriaceae</taxon>
        <taxon>Oleoguttula</taxon>
    </lineage>
</organism>
<protein>
    <recommendedName>
        <fullName evidence="5">Integral membrane protein</fullName>
    </recommendedName>
</protein>